<dbReference type="EMBL" id="KZ454988">
    <property type="protein sequence ID" value="PKI85271.1"/>
    <property type="molecule type" value="Genomic_DNA"/>
</dbReference>
<dbReference type="InterPro" id="IPR029191">
    <property type="entry name" value="Uds1"/>
</dbReference>
<feature type="region of interest" description="Disordered" evidence="2">
    <location>
        <begin position="1"/>
        <end position="42"/>
    </location>
</feature>
<feature type="compositionally biased region" description="Low complexity" evidence="2">
    <location>
        <begin position="485"/>
        <end position="495"/>
    </location>
</feature>
<evidence type="ECO:0000256" key="1">
    <source>
        <dbReference type="SAM" id="Coils"/>
    </source>
</evidence>
<feature type="compositionally biased region" description="Basic and acidic residues" evidence="2">
    <location>
        <begin position="1"/>
        <end position="10"/>
    </location>
</feature>
<evidence type="ECO:0000259" key="3">
    <source>
        <dbReference type="Pfam" id="PF15456"/>
    </source>
</evidence>
<protein>
    <recommendedName>
        <fullName evidence="3">Up-regulated during septation protein 1 domain-containing protein</fullName>
    </recommendedName>
</protein>
<dbReference type="STRING" id="2020962.A0A2N1JFD8"/>
<feature type="region of interest" description="Disordered" evidence="2">
    <location>
        <begin position="927"/>
        <end position="959"/>
    </location>
</feature>
<proteinExistence type="predicted"/>
<accession>A0A2N1JFD8</accession>
<dbReference type="AlphaFoldDB" id="A0A2N1JFD8"/>
<keyword evidence="5" id="KW-1185">Reference proteome</keyword>
<name>A0A2N1JFD8_9BASI</name>
<feature type="region of interest" description="Disordered" evidence="2">
    <location>
        <begin position="383"/>
        <end position="402"/>
    </location>
</feature>
<feature type="compositionally biased region" description="Polar residues" evidence="2">
    <location>
        <begin position="183"/>
        <end position="195"/>
    </location>
</feature>
<evidence type="ECO:0000256" key="2">
    <source>
        <dbReference type="SAM" id="MobiDB-lite"/>
    </source>
</evidence>
<feature type="region of interest" description="Disordered" evidence="2">
    <location>
        <begin position="651"/>
        <end position="670"/>
    </location>
</feature>
<gene>
    <name evidence="4" type="ORF">MVES_001161</name>
</gene>
<dbReference type="Proteomes" id="UP000232875">
    <property type="component" value="Unassembled WGS sequence"/>
</dbReference>
<feature type="coiled-coil region" evidence="1">
    <location>
        <begin position="964"/>
        <end position="991"/>
    </location>
</feature>
<feature type="region of interest" description="Disordered" evidence="2">
    <location>
        <begin position="102"/>
        <end position="130"/>
    </location>
</feature>
<feature type="compositionally biased region" description="Polar residues" evidence="2">
    <location>
        <begin position="27"/>
        <end position="41"/>
    </location>
</feature>
<feature type="region of interest" description="Disordered" evidence="2">
    <location>
        <begin position="474"/>
        <end position="495"/>
    </location>
</feature>
<feature type="region of interest" description="Disordered" evidence="2">
    <location>
        <begin position="148"/>
        <end position="195"/>
    </location>
</feature>
<evidence type="ECO:0000313" key="4">
    <source>
        <dbReference type="EMBL" id="PKI85271.1"/>
    </source>
</evidence>
<feature type="compositionally biased region" description="Basic and acidic residues" evidence="2">
    <location>
        <begin position="947"/>
        <end position="959"/>
    </location>
</feature>
<feature type="compositionally biased region" description="Low complexity" evidence="2">
    <location>
        <begin position="111"/>
        <end position="129"/>
    </location>
</feature>
<feature type="compositionally biased region" description="Basic and acidic residues" evidence="2">
    <location>
        <begin position="522"/>
        <end position="540"/>
    </location>
</feature>
<keyword evidence="1" id="KW-0175">Coiled coil</keyword>
<sequence length="1272" mass="137825">MQRRAEEHVGEGSTAPGDTADFPAASNFATQGLRLSTSPHSAKSRIMETSILQEASSPAQSMSGYSSVDAESRIWNEGERSLHANESPLKNSVWYTPLSGASHSRGALDMSPTRPTTSTSNTSNISGRTFFSTSSNDAELRKTQSVGGCALSGKRTPRLAKGLQQPSTVTSSPTADDGERTMQRASVDSPQNSMAQVDVPLFRRSPYIGADCPRRSAAVQKLPSSMSLHTSSTHSPSSLLDDLLISHTALEVQRHEALPLEQVGALARRHIDLEWRMEDLHEKITTRQRIRDATNALHTANWAVASVPAKQAVNELYTANVEMVEAMSRTDAVMNEYAALAEEKHKIETRLLQHHAAVLRDRLSRPAHSTVDDAAAKLHQALRDAERATDAEEGHQQLEKERHSKLAFLDHLVLAMDDRFSADRTLYAPEPFAAQHAESAQLSSTQPALEKAVQDLHEQYLALEQTFSQEQDRSRLLSRQLSDHSASSASSAEPLDLPADLEAELLALRAMRAELTQALQQERDKNAELARQFDESRTEASENAPAHAPDDGLVKRDALHARSAGQLKRAPAGINVSGIRAASDALLFQAQLEAEHESNLVLQAQLASLTEECHALRVAASETPSMPDVKQVASEDAQGTVRNIGTEAVVNAHPRAANEPRRAPNSSGLSPSRIAPFSLCASPHRVHESALRLDTGALSPSSLDAALESEQDPLILFTPSLPDTALPKEGAEDAFAFESIGPTTEVVLTEAPGRVEWSKAQVIDPSHDGASPAPEVKRQEVDIVQAAQAENESVAHKHRQTVIVQPDSPAEALDLPALHSTSIPSPLPSPEPTIRKAVVETERKVCDTGHVVETESIAAADGATGAQDSAPAGPAPSEVFAFESIGPYEQSSLTVTNPSPSAHSDAACGWNQLAESPRADMRATDLFSPSTPHFTLRSSTPDGTLDTPRRSDEGLHRSKHDARIRFLELQLDRHRRAAEQSKRAYDELREKYDTELHANEGHMIVARTWAEEWHRLTERLAQQDRFCARVLGKDDGREEMDGLLDQIKSSYSSRPPKAALMDRSRAAVEEFNMLISHLEEHVSDMAQGLARAGASGFGSNIMAQLEDQIESLQEQISARDAELAATLQGTGEGSATALLARARAAEEQVAMCFFGFAMLSALLPERDALAHSLSLPMHALQAMFAGPTCGTPSTFDAVYAAYGAGFQHAAQLLQAGNHGRRVHGAEFALRLEHILHALPGEMRAALPTLLEDVFGRVIGTLDTGRMTLCTTM</sequence>
<feature type="compositionally biased region" description="Polar residues" evidence="2">
    <location>
        <begin position="927"/>
        <end position="942"/>
    </location>
</feature>
<feature type="domain" description="Up-regulated during septation protein 1" evidence="3">
    <location>
        <begin position="243"/>
        <end position="359"/>
    </location>
</feature>
<organism evidence="4 5">
    <name type="scientific">Malassezia vespertilionis</name>
    <dbReference type="NCBI Taxonomy" id="2020962"/>
    <lineage>
        <taxon>Eukaryota</taxon>
        <taxon>Fungi</taxon>
        <taxon>Dikarya</taxon>
        <taxon>Basidiomycota</taxon>
        <taxon>Ustilaginomycotina</taxon>
        <taxon>Malasseziomycetes</taxon>
        <taxon>Malasseziales</taxon>
        <taxon>Malasseziaceae</taxon>
        <taxon>Malassezia</taxon>
    </lineage>
</organism>
<feature type="compositionally biased region" description="Polar residues" evidence="2">
    <location>
        <begin position="164"/>
        <end position="174"/>
    </location>
</feature>
<dbReference type="OrthoDB" id="5569911at2759"/>
<evidence type="ECO:0000313" key="5">
    <source>
        <dbReference type="Proteomes" id="UP000232875"/>
    </source>
</evidence>
<reference evidence="4 5" key="1">
    <citation type="submission" date="2017-10" db="EMBL/GenBank/DDBJ databases">
        <title>A novel species of cold-tolerant Malassezia isolated from bats.</title>
        <authorList>
            <person name="Lorch J.M."/>
            <person name="Palmer J.M."/>
            <person name="Vanderwolf K.J."/>
            <person name="Schmidt K.Z."/>
            <person name="Verant M.L."/>
            <person name="Weller T.J."/>
            <person name="Blehert D.S."/>
        </authorList>
    </citation>
    <scope>NUCLEOTIDE SEQUENCE [LARGE SCALE GENOMIC DNA]</scope>
    <source>
        <strain evidence="4 5">NWHC:44797-103</strain>
    </source>
</reference>
<feature type="region of interest" description="Disordered" evidence="2">
    <location>
        <begin position="522"/>
        <end position="553"/>
    </location>
</feature>
<dbReference type="Pfam" id="PF15456">
    <property type="entry name" value="Uds1"/>
    <property type="match status" value="1"/>
</dbReference>